<evidence type="ECO:0000256" key="2">
    <source>
        <dbReference type="SAM" id="Phobius"/>
    </source>
</evidence>
<evidence type="ECO:0000313" key="4">
    <source>
        <dbReference type="Proteomes" id="UP001230268"/>
    </source>
</evidence>
<name>A0AAD8PD54_BABGI</name>
<proteinExistence type="predicted"/>
<keyword evidence="2" id="KW-0472">Membrane</keyword>
<feature type="region of interest" description="Disordered" evidence="1">
    <location>
        <begin position="1"/>
        <end position="36"/>
    </location>
</feature>
<sequence>MVERREVPTEMNLPTSNNAEGSSADQDAARREGPEDDGCVFSMHMASLYDTYANIKHGIMSEIKKRVMRFMRHDLDQTRSGNQTNAQNDVEGGAVSRSVNVTYDSLIFKVTILLGFLLQFPPMWVAGGMLFISSNNFKSSTIKWGCINIILAAVSIMYFLNEWQVRTEILSNNQPENGTLFDSIMPSEEWESDIIDNENSTIMRTFLNSSGLRWVGNIADPEIQNEGIILSRKSMLIDPDMVPDAMPYYIALGTEVVVTGWIQFGAMFTSRTITERDVAPTIFSGIDKIPVVYYPHDTMIFDVGMQCKTDSNLTVFIGVNASLENDHQIQSNAFYMQGMNTCRLAYSSTGGKPLVHKAFVTCL</sequence>
<gene>
    <name evidence="3" type="ORF">BgAZ_403990</name>
</gene>
<accession>A0AAD8PD54</accession>
<reference evidence="3" key="1">
    <citation type="submission" date="2023-08" db="EMBL/GenBank/DDBJ databases">
        <title>Draft sequence of the Babesia gibsoni genome.</title>
        <authorList>
            <person name="Yamagishi J.Y."/>
            <person name="Xuan X.X."/>
        </authorList>
    </citation>
    <scope>NUCLEOTIDE SEQUENCE</scope>
    <source>
        <strain evidence="3">Azabu</strain>
    </source>
</reference>
<dbReference type="Proteomes" id="UP001230268">
    <property type="component" value="Unassembled WGS sequence"/>
</dbReference>
<protein>
    <submittedName>
        <fullName evidence="3">Uncharacterized protein</fullName>
    </submittedName>
</protein>
<keyword evidence="2" id="KW-0812">Transmembrane</keyword>
<feature type="transmembrane region" description="Helical" evidence="2">
    <location>
        <begin position="106"/>
        <end position="130"/>
    </location>
</feature>
<feature type="compositionally biased region" description="Polar residues" evidence="1">
    <location>
        <begin position="12"/>
        <end position="25"/>
    </location>
</feature>
<comment type="caution">
    <text evidence="3">The sequence shown here is derived from an EMBL/GenBank/DDBJ whole genome shotgun (WGS) entry which is preliminary data.</text>
</comment>
<keyword evidence="2" id="KW-1133">Transmembrane helix</keyword>
<organism evidence="3 4">
    <name type="scientific">Babesia gibsoni</name>
    <dbReference type="NCBI Taxonomy" id="33632"/>
    <lineage>
        <taxon>Eukaryota</taxon>
        <taxon>Sar</taxon>
        <taxon>Alveolata</taxon>
        <taxon>Apicomplexa</taxon>
        <taxon>Aconoidasida</taxon>
        <taxon>Piroplasmida</taxon>
        <taxon>Babesiidae</taxon>
        <taxon>Babesia</taxon>
    </lineage>
</organism>
<evidence type="ECO:0000313" key="3">
    <source>
        <dbReference type="EMBL" id="KAK1442369.1"/>
    </source>
</evidence>
<dbReference type="EMBL" id="JAVEPI010000004">
    <property type="protein sequence ID" value="KAK1442369.1"/>
    <property type="molecule type" value="Genomic_DNA"/>
</dbReference>
<evidence type="ECO:0000256" key="1">
    <source>
        <dbReference type="SAM" id="MobiDB-lite"/>
    </source>
</evidence>
<feature type="transmembrane region" description="Helical" evidence="2">
    <location>
        <begin position="142"/>
        <end position="160"/>
    </location>
</feature>
<keyword evidence="4" id="KW-1185">Reference proteome</keyword>
<dbReference type="AlphaFoldDB" id="A0AAD8PD54"/>